<dbReference type="GO" id="GO:0016757">
    <property type="term" value="F:glycosyltransferase activity"/>
    <property type="evidence" value="ECO:0007669"/>
    <property type="project" value="UniProtKB-KW"/>
</dbReference>
<protein>
    <submittedName>
        <fullName evidence="4">Glycosyltransferase involved in cell wall biosynthesis</fullName>
    </submittedName>
</protein>
<evidence type="ECO:0000256" key="1">
    <source>
        <dbReference type="ARBA" id="ARBA00022676"/>
    </source>
</evidence>
<proteinExistence type="predicted"/>
<keyword evidence="2 4" id="KW-0808">Transferase</keyword>
<dbReference type="SUPFAM" id="SSF53756">
    <property type="entry name" value="UDP-Glycosyltransferase/glycogen phosphorylase"/>
    <property type="match status" value="1"/>
</dbReference>
<evidence type="ECO:0000313" key="4">
    <source>
        <dbReference type="EMBL" id="PFG16205.1"/>
    </source>
</evidence>
<dbReference type="PANTHER" id="PTHR12526">
    <property type="entry name" value="GLYCOSYLTRANSFERASE"/>
    <property type="match status" value="1"/>
</dbReference>
<keyword evidence="1" id="KW-0328">Glycosyltransferase</keyword>
<dbReference type="InterPro" id="IPR028098">
    <property type="entry name" value="Glyco_trans_4-like_N"/>
</dbReference>
<reference evidence="4 5" key="1">
    <citation type="submission" date="2017-10" db="EMBL/GenBank/DDBJ databases">
        <title>Sequencing the genomes of 1000 actinobacteria strains.</title>
        <authorList>
            <person name="Klenk H.-P."/>
        </authorList>
    </citation>
    <scope>NUCLEOTIDE SEQUENCE [LARGE SCALE GENOMIC DNA]</scope>
    <source>
        <strain evidence="4 5">DSM 15597</strain>
    </source>
</reference>
<evidence type="ECO:0000259" key="3">
    <source>
        <dbReference type="Pfam" id="PF13439"/>
    </source>
</evidence>
<dbReference type="AlphaFoldDB" id="A0A2A9CQ45"/>
<dbReference type="Proteomes" id="UP000226079">
    <property type="component" value="Unassembled WGS sequence"/>
</dbReference>
<dbReference type="EMBL" id="PDJC01000001">
    <property type="protein sequence ID" value="PFG16205.1"/>
    <property type="molecule type" value="Genomic_DNA"/>
</dbReference>
<sequence>MTTYGFLSTYPPTRCGLATFTAALVNAISANGSDTCVVVRVDDLVPAGPSLPGPRIRLAGTLHPDNPQSTAQAAAQLNRCDVAIVQHEYGIYGGPDGDQVLDLLARLRTPSIIVLHTVLAEPTQHQREVLMLACNFVDTVVVMTHRAQALLVSDYAIPAERIQLIPHGVDPWLAGPEAVDCDRPTVLTWGLLGPGKGIEWGIRALAELRDLSPHVRYRVLGQTHPKVLREQGDRYRSGLLDLAAMLGVSDDVEIDGRYQASEELADAVASADLVLLPYDSIDQSTSGVLTEAVAAGKVVIATRFPHAVELLSDGRGLLVEHQNPSEIAATIREVLSNPSYAAAAQTRASTEAERNSWANVADRYRALVAGPARTSISA</sequence>
<gene>
    <name evidence="4" type="ORF">ATK74_0737</name>
</gene>
<evidence type="ECO:0000313" key="5">
    <source>
        <dbReference type="Proteomes" id="UP000226079"/>
    </source>
</evidence>
<organism evidence="4 5">
    <name type="scientific">Propionicimonas paludicola</name>
    <dbReference type="NCBI Taxonomy" id="185243"/>
    <lineage>
        <taxon>Bacteria</taxon>
        <taxon>Bacillati</taxon>
        <taxon>Actinomycetota</taxon>
        <taxon>Actinomycetes</taxon>
        <taxon>Propionibacteriales</taxon>
        <taxon>Nocardioidaceae</taxon>
        <taxon>Propionicimonas</taxon>
    </lineage>
</organism>
<name>A0A2A9CQ45_9ACTN</name>
<dbReference type="Pfam" id="PF13439">
    <property type="entry name" value="Glyco_transf_4"/>
    <property type="match status" value="1"/>
</dbReference>
<dbReference type="RefSeq" id="WP_211283270.1">
    <property type="nucleotide sequence ID" value="NZ_PDJC01000001.1"/>
</dbReference>
<dbReference type="Gene3D" id="3.40.50.2000">
    <property type="entry name" value="Glycogen Phosphorylase B"/>
    <property type="match status" value="2"/>
</dbReference>
<dbReference type="PANTHER" id="PTHR12526:SF572">
    <property type="entry name" value="BLL5144 PROTEIN"/>
    <property type="match status" value="1"/>
</dbReference>
<feature type="domain" description="Glycosyltransferase subfamily 4-like N-terminal" evidence="3">
    <location>
        <begin position="16"/>
        <end position="171"/>
    </location>
</feature>
<evidence type="ECO:0000256" key="2">
    <source>
        <dbReference type="ARBA" id="ARBA00022679"/>
    </source>
</evidence>
<comment type="caution">
    <text evidence="4">The sequence shown here is derived from an EMBL/GenBank/DDBJ whole genome shotgun (WGS) entry which is preliminary data.</text>
</comment>
<accession>A0A2A9CQ45</accession>
<keyword evidence="5" id="KW-1185">Reference proteome</keyword>
<dbReference type="Pfam" id="PF13692">
    <property type="entry name" value="Glyco_trans_1_4"/>
    <property type="match status" value="1"/>
</dbReference>